<proteinExistence type="predicted"/>
<accession>A0A2R6X7X2</accession>
<sequence>MAITKSKVLIIGATGYIGKNVCKASVKQGHPTFILVRSLISADPAKAELIKSFQESGVTALKSLVSAFRQVDVVNSTVGGASLVDQIKILQAATEAGTIKRFLPSEFGIEVDRLELEFRMTDGLFGDKRKVRRAIEKFGIPYTYVAWCLRRLDNIGTFTIKAIDDHRTQNRILHIRPKENITISIFQVVSNEI</sequence>
<keyword evidence="3" id="KW-1185">Reference proteome</keyword>
<protein>
    <recommendedName>
        <fullName evidence="1">NmrA-like domain-containing protein</fullName>
    </recommendedName>
</protein>
<dbReference type="Proteomes" id="UP000244005">
    <property type="component" value="Unassembled WGS sequence"/>
</dbReference>
<dbReference type="Gene3D" id="3.40.50.720">
    <property type="entry name" value="NAD(P)-binding Rossmann-like Domain"/>
    <property type="match status" value="1"/>
</dbReference>
<dbReference type="PANTHER" id="PTHR43349">
    <property type="entry name" value="PINORESINOL REDUCTASE-RELATED"/>
    <property type="match status" value="1"/>
</dbReference>
<evidence type="ECO:0000259" key="1">
    <source>
        <dbReference type="Pfam" id="PF05368"/>
    </source>
</evidence>
<dbReference type="EMBL" id="KZ772703">
    <property type="protein sequence ID" value="PTQ42193.1"/>
    <property type="molecule type" value="Genomic_DNA"/>
</dbReference>
<dbReference type="InterPro" id="IPR008030">
    <property type="entry name" value="NmrA-like"/>
</dbReference>
<dbReference type="Gramene" id="Mp2g05040.1">
    <property type="protein sequence ID" value="Mp2g05040.1.cds"/>
    <property type="gene ID" value="Mp2g05040"/>
</dbReference>
<dbReference type="GO" id="GO:0050664">
    <property type="term" value="F:oxidoreductase activity, acting on NAD(P)H, oxygen as acceptor"/>
    <property type="evidence" value="ECO:0000318"/>
    <property type="project" value="GO_Central"/>
</dbReference>
<reference evidence="3" key="1">
    <citation type="journal article" date="2017" name="Cell">
        <title>Insights into land plant evolution garnered from the Marchantia polymorpha genome.</title>
        <authorList>
            <person name="Bowman J.L."/>
            <person name="Kohchi T."/>
            <person name="Yamato K.T."/>
            <person name="Jenkins J."/>
            <person name="Shu S."/>
            <person name="Ishizaki K."/>
            <person name="Yamaoka S."/>
            <person name="Nishihama R."/>
            <person name="Nakamura Y."/>
            <person name="Berger F."/>
            <person name="Adam C."/>
            <person name="Aki S.S."/>
            <person name="Althoff F."/>
            <person name="Araki T."/>
            <person name="Arteaga-Vazquez M.A."/>
            <person name="Balasubrmanian S."/>
            <person name="Barry K."/>
            <person name="Bauer D."/>
            <person name="Boehm C.R."/>
            <person name="Briginshaw L."/>
            <person name="Caballero-Perez J."/>
            <person name="Catarino B."/>
            <person name="Chen F."/>
            <person name="Chiyoda S."/>
            <person name="Chovatia M."/>
            <person name="Davies K.M."/>
            <person name="Delmans M."/>
            <person name="Demura T."/>
            <person name="Dierschke T."/>
            <person name="Dolan L."/>
            <person name="Dorantes-Acosta A.E."/>
            <person name="Eklund D.M."/>
            <person name="Florent S.N."/>
            <person name="Flores-Sandoval E."/>
            <person name="Fujiyama A."/>
            <person name="Fukuzawa H."/>
            <person name="Galik B."/>
            <person name="Grimanelli D."/>
            <person name="Grimwood J."/>
            <person name="Grossniklaus U."/>
            <person name="Hamada T."/>
            <person name="Haseloff J."/>
            <person name="Hetherington A.J."/>
            <person name="Higo A."/>
            <person name="Hirakawa Y."/>
            <person name="Hundley H.N."/>
            <person name="Ikeda Y."/>
            <person name="Inoue K."/>
            <person name="Inoue S.I."/>
            <person name="Ishida S."/>
            <person name="Jia Q."/>
            <person name="Kakita M."/>
            <person name="Kanazawa T."/>
            <person name="Kawai Y."/>
            <person name="Kawashima T."/>
            <person name="Kennedy M."/>
            <person name="Kinose K."/>
            <person name="Kinoshita T."/>
            <person name="Kohara Y."/>
            <person name="Koide E."/>
            <person name="Komatsu K."/>
            <person name="Kopischke S."/>
            <person name="Kubo M."/>
            <person name="Kyozuka J."/>
            <person name="Lagercrantz U."/>
            <person name="Lin S.S."/>
            <person name="Lindquist E."/>
            <person name="Lipzen A.M."/>
            <person name="Lu C.W."/>
            <person name="De Luna E."/>
            <person name="Martienssen R.A."/>
            <person name="Minamino N."/>
            <person name="Mizutani M."/>
            <person name="Mizutani M."/>
            <person name="Mochizuki N."/>
            <person name="Monte I."/>
            <person name="Mosher R."/>
            <person name="Nagasaki H."/>
            <person name="Nakagami H."/>
            <person name="Naramoto S."/>
            <person name="Nishitani K."/>
            <person name="Ohtani M."/>
            <person name="Okamoto T."/>
            <person name="Okumura M."/>
            <person name="Phillips J."/>
            <person name="Pollak B."/>
            <person name="Reinders A."/>
            <person name="Rovekamp M."/>
            <person name="Sano R."/>
            <person name="Sawa S."/>
            <person name="Schmid M.W."/>
            <person name="Shirakawa M."/>
            <person name="Solano R."/>
            <person name="Spunde A."/>
            <person name="Suetsugu N."/>
            <person name="Sugano S."/>
            <person name="Sugiyama A."/>
            <person name="Sun R."/>
            <person name="Suzuki Y."/>
            <person name="Takenaka M."/>
            <person name="Takezawa D."/>
            <person name="Tomogane H."/>
            <person name="Tsuzuki M."/>
            <person name="Ueda T."/>
            <person name="Umeda M."/>
            <person name="Ward J.M."/>
            <person name="Watanabe Y."/>
            <person name="Yazaki K."/>
            <person name="Yokoyama R."/>
            <person name="Yoshitake Y."/>
            <person name="Yotsui I."/>
            <person name="Zachgo S."/>
            <person name="Schmutz J."/>
        </authorList>
    </citation>
    <scope>NUCLEOTIDE SEQUENCE [LARGE SCALE GENOMIC DNA]</scope>
    <source>
        <strain evidence="3">Tak-1</strain>
    </source>
</reference>
<dbReference type="SUPFAM" id="SSF51735">
    <property type="entry name" value="NAD(P)-binding Rossmann-fold domains"/>
    <property type="match status" value="1"/>
</dbReference>
<organism evidence="2 3">
    <name type="scientific">Marchantia polymorpha</name>
    <name type="common">Common liverwort</name>
    <name type="synonym">Marchantia aquatica</name>
    <dbReference type="NCBI Taxonomy" id="3197"/>
    <lineage>
        <taxon>Eukaryota</taxon>
        <taxon>Viridiplantae</taxon>
        <taxon>Streptophyta</taxon>
        <taxon>Embryophyta</taxon>
        <taxon>Marchantiophyta</taxon>
        <taxon>Marchantiopsida</taxon>
        <taxon>Marchantiidae</taxon>
        <taxon>Marchantiales</taxon>
        <taxon>Marchantiaceae</taxon>
        <taxon>Marchantia</taxon>
    </lineage>
</organism>
<feature type="domain" description="NmrA-like" evidence="1">
    <location>
        <begin position="4"/>
        <end position="146"/>
    </location>
</feature>
<evidence type="ECO:0000313" key="2">
    <source>
        <dbReference type="EMBL" id="PTQ42193.1"/>
    </source>
</evidence>
<dbReference type="GO" id="GO:0009807">
    <property type="term" value="P:lignan biosynthetic process"/>
    <property type="evidence" value="ECO:0000318"/>
    <property type="project" value="GO_Central"/>
</dbReference>
<dbReference type="Pfam" id="PF05368">
    <property type="entry name" value="NmrA"/>
    <property type="match status" value="1"/>
</dbReference>
<dbReference type="InterPro" id="IPR050608">
    <property type="entry name" value="NmrA-type/Isoflavone_red_sf"/>
</dbReference>
<evidence type="ECO:0000313" key="3">
    <source>
        <dbReference type="Proteomes" id="UP000244005"/>
    </source>
</evidence>
<name>A0A2R6X7X2_MARPO</name>
<gene>
    <name evidence="2" type="ORF">MARPO_0031s0158</name>
</gene>
<dbReference type="PANTHER" id="PTHR43349:SF93">
    <property type="entry name" value="ISOFLAVONE REDUCTASE HOMOLOG P3-RELATED"/>
    <property type="match status" value="1"/>
</dbReference>
<dbReference type="OrthoDB" id="419598at2759"/>
<dbReference type="InterPro" id="IPR036291">
    <property type="entry name" value="NAD(P)-bd_dom_sf"/>
</dbReference>
<dbReference type="AlphaFoldDB" id="A0A2R6X7X2"/>